<gene>
    <name evidence="1" type="ORF">CC1G_14466</name>
</gene>
<dbReference type="OrthoDB" id="10261782at2759"/>
<dbReference type="VEuPathDB" id="FungiDB:CC1G_14466"/>
<dbReference type="RefSeq" id="XP_002911468.1">
    <property type="nucleotide sequence ID" value="XM_002911422.1"/>
</dbReference>
<accession>D6RM45</accession>
<dbReference type="InterPro" id="IPR038921">
    <property type="entry name" value="YOR389W-like"/>
</dbReference>
<reference evidence="1 2" key="1">
    <citation type="journal article" date="2010" name="Proc. Natl. Acad. Sci. U.S.A.">
        <title>Insights into evolution of multicellular fungi from the assembled chromosomes of the mushroom Coprinopsis cinerea (Coprinus cinereus).</title>
        <authorList>
            <person name="Stajich J.E."/>
            <person name="Wilke S.K."/>
            <person name="Ahren D."/>
            <person name="Au C.H."/>
            <person name="Birren B.W."/>
            <person name="Borodovsky M."/>
            <person name="Burns C."/>
            <person name="Canback B."/>
            <person name="Casselton L.A."/>
            <person name="Cheng C.K."/>
            <person name="Deng J."/>
            <person name="Dietrich F.S."/>
            <person name="Fargo D.C."/>
            <person name="Farman M.L."/>
            <person name="Gathman A.C."/>
            <person name="Goldberg J."/>
            <person name="Guigo R."/>
            <person name="Hoegger P.J."/>
            <person name="Hooker J.B."/>
            <person name="Huggins A."/>
            <person name="James T.Y."/>
            <person name="Kamada T."/>
            <person name="Kilaru S."/>
            <person name="Kodira C."/>
            <person name="Kues U."/>
            <person name="Kupfer D."/>
            <person name="Kwan H.S."/>
            <person name="Lomsadze A."/>
            <person name="Li W."/>
            <person name="Lilly W.W."/>
            <person name="Ma L.J."/>
            <person name="Mackey A.J."/>
            <person name="Manning G."/>
            <person name="Martin F."/>
            <person name="Muraguchi H."/>
            <person name="Natvig D.O."/>
            <person name="Palmerini H."/>
            <person name="Ramesh M.A."/>
            <person name="Rehmeyer C.J."/>
            <person name="Roe B.A."/>
            <person name="Shenoy N."/>
            <person name="Stanke M."/>
            <person name="Ter-Hovhannisyan V."/>
            <person name="Tunlid A."/>
            <person name="Velagapudi R."/>
            <person name="Vision T.J."/>
            <person name="Zeng Q."/>
            <person name="Zolan M.E."/>
            <person name="Pukkila P.J."/>
        </authorList>
    </citation>
    <scope>NUCLEOTIDE SEQUENCE [LARGE SCALE GENOMIC DNA]</scope>
    <source>
        <strain evidence="2">Okayama-7 / 130 / ATCC MYA-4618 / FGSC 9003</strain>
    </source>
</reference>
<name>D6RM45_COPC7</name>
<dbReference type="InParanoid" id="D6RM45"/>
<evidence type="ECO:0000313" key="2">
    <source>
        <dbReference type="Proteomes" id="UP000001861"/>
    </source>
</evidence>
<dbReference type="HOGENOM" id="CLU_1626953_0_0_1"/>
<sequence length="163" mass="18187">MTLANSLALVGASQVPLSHHHATSSHSTSWRFDEPLRNTTSNFVFESVSSLLQQWGNTRYRHGHNIVPGTIPIGTLLYHGTWFNGRTVPSTPEWVATDPEHSHVFCRELVDGEGCWMLTLAVTRPLKVLYFDGSSAAMSYGCMDTQDLIVWGEVRDDERVEGV</sequence>
<dbReference type="KEGG" id="cci:CC1G_14466"/>
<organism evidence="1 2">
    <name type="scientific">Coprinopsis cinerea (strain Okayama-7 / 130 / ATCC MYA-4618 / FGSC 9003)</name>
    <name type="common">Inky cap fungus</name>
    <name type="synonym">Hormographiella aspergillata</name>
    <dbReference type="NCBI Taxonomy" id="240176"/>
    <lineage>
        <taxon>Eukaryota</taxon>
        <taxon>Fungi</taxon>
        <taxon>Dikarya</taxon>
        <taxon>Basidiomycota</taxon>
        <taxon>Agaricomycotina</taxon>
        <taxon>Agaricomycetes</taxon>
        <taxon>Agaricomycetidae</taxon>
        <taxon>Agaricales</taxon>
        <taxon>Agaricineae</taxon>
        <taxon>Psathyrellaceae</taxon>
        <taxon>Coprinopsis</taxon>
    </lineage>
</organism>
<proteinExistence type="predicted"/>
<dbReference type="OMA" id="HRTPERW"/>
<evidence type="ECO:0000313" key="1">
    <source>
        <dbReference type="EMBL" id="EFI27974.1"/>
    </source>
</evidence>
<dbReference type="EMBL" id="AACS02000004">
    <property type="protein sequence ID" value="EFI27974.1"/>
    <property type="molecule type" value="Genomic_DNA"/>
</dbReference>
<comment type="caution">
    <text evidence="1">The sequence shown here is derived from an EMBL/GenBank/DDBJ whole genome shotgun (WGS) entry which is preliminary data.</text>
</comment>
<dbReference type="Proteomes" id="UP000001861">
    <property type="component" value="Unassembled WGS sequence"/>
</dbReference>
<dbReference type="PANTHER" id="PTHR35204:SF1">
    <property type="entry name" value="ENTEROTOXIN"/>
    <property type="match status" value="1"/>
</dbReference>
<dbReference type="AlphaFoldDB" id="D6RM45"/>
<dbReference type="GeneID" id="9379103"/>
<dbReference type="PANTHER" id="PTHR35204">
    <property type="entry name" value="YALI0A21131P"/>
    <property type="match status" value="1"/>
</dbReference>
<protein>
    <submittedName>
        <fullName evidence="1">Uncharacterized protein</fullName>
    </submittedName>
</protein>
<keyword evidence="2" id="KW-1185">Reference proteome</keyword>
<dbReference type="eggNOG" id="ENOG502QRJE">
    <property type="taxonomic scope" value="Eukaryota"/>
</dbReference>